<evidence type="ECO:0000256" key="1">
    <source>
        <dbReference type="SAM" id="MobiDB-lite"/>
    </source>
</evidence>
<protein>
    <submittedName>
        <fullName evidence="2">Uncharacterized protein</fullName>
    </submittedName>
</protein>
<dbReference type="HOGENOM" id="CLU_806953_0_0_1"/>
<keyword evidence="3" id="KW-1185">Reference proteome</keyword>
<dbReference type="Proteomes" id="UP000006757">
    <property type="component" value="Unassembled WGS sequence"/>
</dbReference>
<comment type="caution">
    <text evidence="2">The sequence shown here is derived from an EMBL/GenBank/DDBJ whole genome shotgun (WGS) entry which is preliminary data.</text>
</comment>
<accession>K1VM96</accession>
<dbReference type="AlphaFoldDB" id="K1VM96"/>
<dbReference type="OrthoDB" id="667577at2759"/>
<gene>
    <name evidence="2" type="ORF">A1Q2_07850</name>
</gene>
<organism evidence="2 3">
    <name type="scientific">Trichosporon asahii var. asahii (strain CBS 8904)</name>
    <name type="common">Yeast</name>
    <dbReference type="NCBI Taxonomy" id="1220162"/>
    <lineage>
        <taxon>Eukaryota</taxon>
        <taxon>Fungi</taxon>
        <taxon>Dikarya</taxon>
        <taxon>Basidiomycota</taxon>
        <taxon>Agaricomycotina</taxon>
        <taxon>Tremellomycetes</taxon>
        <taxon>Trichosporonales</taxon>
        <taxon>Trichosporonaceae</taxon>
        <taxon>Trichosporon</taxon>
    </lineage>
</organism>
<feature type="compositionally biased region" description="Polar residues" evidence="1">
    <location>
        <begin position="169"/>
        <end position="179"/>
    </location>
</feature>
<evidence type="ECO:0000313" key="2">
    <source>
        <dbReference type="EMBL" id="EKC97847.1"/>
    </source>
</evidence>
<name>K1VM96_TRIAC</name>
<reference evidence="2 3" key="1">
    <citation type="journal article" date="2012" name="Eukaryot. Cell">
        <title>Genome sequence of the Trichosporon asahii environmental strain CBS 8904.</title>
        <authorList>
            <person name="Yang R.Y."/>
            <person name="Li H.T."/>
            <person name="Zhu H."/>
            <person name="Zhou G.P."/>
            <person name="Wang M."/>
            <person name="Wang L."/>
        </authorList>
    </citation>
    <scope>NUCLEOTIDE SEQUENCE [LARGE SCALE GENOMIC DNA]</scope>
    <source>
        <strain evidence="2 3">CBS 8904</strain>
    </source>
</reference>
<evidence type="ECO:0000313" key="3">
    <source>
        <dbReference type="Proteomes" id="UP000006757"/>
    </source>
</evidence>
<dbReference type="InParanoid" id="K1VM96"/>
<sequence length="344" mass="36806">MLLQKRKQEGLGPGGAAVLLNTYSRPPWLAVKGFILRKQSDLRAFTSTSAQCALARSEGSASVQLLTCRSHNKGLAGSAALKLPPAPDQAKTTSSTHTQLVAPEWIEAITCFVSRACASAAVRLHHDQTDQGRQSAGELFVACQEKPISASTCIQLAFDTVVKVVKQRSTMGRQRTGHASNDPGLESRRTQSGRRAGERTGGRFRRPTHLAEWAQWPVAGGSPGSWLTVPPPAPPKTTASCLNASCLQATALPPRPDPLSLINHNPVILSPLLSPSPICTCTRLLHPDPHPSTATMAIYEGAAREAQGRPGEVRPEGRPPGQENFKKVAAMWKTAPENPKNKAL</sequence>
<feature type="compositionally biased region" description="Basic and acidic residues" evidence="1">
    <location>
        <begin position="185"/>
        <end position="201"/>
    </location>
</feature>
<feature type="region of interest" description="Disordered" evidence="1">
    <location>
        <begin position="304"/>
        <end position="324"/>
    </location>
</feature>
<dbReference type="EMBL" id="AMBO01000401">
    <property type="protein sequence ID" value="EKC97847.1"/>
    <property type="molecule type" value="Genomic_DNA"/>
</dbReference>
<feature type="compositionally biased region" description="Basic and acidic residues" evidence="1">
    <location>
        <begin position="304"/>
        <end position="317"/>
    </location>
</feature>
<feature type="region of interest" description="Disordered" evidence="1">
    <location>
        <begin position="169"/>
        <end position="203"/>
    </location>
</feature>
<proteinExistence type="predicted"/>